<name>A0A401ZE39_9CHLR</name>
<organism evidence="1 2">
    <name type="scientific">Dictyobacter aurantiacus</name>
    <dbReference type="NCBI Taxonomy" id="1936993"/>
    <lineage>
        <taxon>Bacteria</taxon>
        <taxon>Bacillati</taxon>
        <taxon>Chloroflexota</taxon>
        <taxon>Ktedonobacteria</taxon>
        <taxon>Ktedonobacterales</taxon>
        <taxon>Dictyobacteraceae</taxon>
        <taxon>Dictyobacter</taxon>
    </lineage>
</organism>
<evidence type="ECO:0000313" key="2">
    <source>
        <dbReference type="Proteomes" id="UP000287224"/>
    </source>
</evidence>
<evidence type="ECO:0000313" key="1">
    <source>
        <dbReference type="EMBL" id="GCE05099.1"/>
    </source>
</evidence>
<proteinExistence type="predicted"/>
<dbReference type="AlphaFoldDB" id="A0A401ZE39"/>
<protein>
    <submittedName>
        <fullName evidence="1">Uncharacterized protein</fullName>
    </submittedName>
</protein>
<accession>A0A401ZE39</accession>
<gene>
    <name evidence="1" type="ORF">KDAU_24280</name>
</gene>
<comment type="caution">
    <text evidence="1">The sequence shown here is derived from an EMBL/GenBank/DDBJ whole genome shotgun (WGS) entry which is preliminary data.</text>
</comment>
<dbReference type="EMBL" id="BIFQ01000001">
    <property type="protein sequence ID" value="GCE05099.1"/>
    <property type="molecule type" value="Genomic_DNA"/>
</dbReference>
<reference evidence="2" key="1">
    <citation type="submission" date="2018-12" db="EMBL/GenBank/DDBJ databases">
        <title>Tengunoibacter tsumagoiensis gen. nov., sp. nov., Dictyobacter kobayashii sp. nov., D. alpinus sp. nov., and D. joshuensis sp. nov. and description of Dictyobacteraceae fam. nov. within the order Ktedonobacterales isolated from Tengu-no-mugimeshi.</title>
        <authorList>
            <person name="Wang C.M."/>
            <person name="Zheng Y."/>
            <person name="Sakai Y."/>
            <person name="Toyoda A."/>
            <person name="Minakuchi Y."/>
            <person name="Abe K."/>
            <person name="Yokota A."/>
            <person name="Yabe S."/>
        </authorList>
    </citation>
    <scope>NUCLEOTIDE SEQUENCE [LARGE SCALE GENOMIC DNA]</scope>
    <source>
        <strain evidence="2">S-27</strain>
    </source>
</reference>
<dbReference type="Proteomes" id="UP000287224">
    <property type="component" value="Unassembled WGS sequence"/>
</dbReference>
<keyword evidence="2" id="KW-1185">Reference proteome</keyword>
<sequence>MCLTLVTIWARERPRTRVHYVAALVLCVGACIVRMRTPCTNTQRTREHRRCECSGVPQAMIMSVRHVINKDLAGKENKN</sequence>